<dbReference type="EMBL" id="JIBK01000055">
    <property type="protein sequence ID" value="POM85671.1"/>
    <property type="molecule type" value="Genomic_DNA"/>
</dbReference>
<feature type="compositionally biased region" description="Basic and acidic residues" evidence="2">
    <location>
        <begin position="1437"/>
        <end position="1455"/>
    </location>
</feature>
<dbReference type="InterPro" id="IPR035892">
    <property type="entry name" value="C2_domain_sf"/>
</dbReference>
<dbReference type="InterPro" id="IPR056290">
    <property type="entry name" value="CEPT76/DRC7_peptidase-like_dom"/>
</dbReference>
<proteinExistence type="predicted"/>
<reference evidence="4 5" key="1">
    <citation type="submission" date="2014-04" db="EMBL/GenBank/DDBJ databases">
        <title>Comparative Genomics of Cryptosporidium Species.</title>
        <authorList>
            <person name="Silva J.C."/>
            <person name="Su Q."/>
            <person name="Chalmers R."/>
            <person name="Chibucos M.C."/>
            <person name="Elwin K."/>
            <person name="Godinez A."/>
            <person name="Guo F."/>
            <person name="Huynh K."/>
            <person name="Orvis J."/>
            <person name="Ott S."/>
            <person name="Sadzewicz L."/>
            <person name="Sengamalay N."/>
            <person name="Shetty A."/>
            <person name="Sun M."/>
            <person name="Tallon L."/>
            <person name="Xiao L."/>
            <person name="Zhang H."/>
            <person name="Fraser C.M."/>
            <person name="Zhu G."/>
            <person name="Kissinger J."/>
            <person name="Widmer G."/>
        </authorList>
    </citation>
    <scope>NUCLEOTIDE SEQUENCE [LARGE SCALE GENOMIC DNA]</scope>
    <source>
        <strain evidence="4 5">UKMEL1</strain>
    </source>
</reference>
<dbReference type="InterPro" id="IPR000008">
    <property type="entry name" value="C2_dom"/>
</dbReference>
<name>A0A2P4Z6I5_9CRYT</name>
<dbReference type="PANTHER" id="PTHR46436:SF2">
    <property type="entry name" value="CHROMOSOME UNDETERMINED SCAFFOLD_119, WHOLE GENOME SHOTGUN SEQUENCE"/>
    <property type="match status" value="1"/>
</dbReference>
<dbReference type="InterPro" id="IPR052299">
    <property type="entry name" value="CEP76"/>
</dbReference>
<protein>
    <recommendedName>
        <fullName evidence="3">C2 domain-containing protein</fullName>
    </recommendedName>
</protein>
<dbReference type="Pfam" id="PF00168">
    <property type="entry name" value="C2"/>
    <property type="match status" value="1"/>
</dbReference>
<dbReference type="SMART" id="SM00239">
    <property type="entry name" value="C2"/>
    <property type="match status" value="1"/>
</dbReference>
<dbReference type="Pfam" id="PF24656">
    <property type="entry name" value="CEPT76_peptidase"/>
    <property type="match status" value="1"/>
</dbReference>
<sequence length="2558" mass="294390">MVKKKNKKNKKEINKEVLKNAGFDEGEIWRLDFKGEVEFEENVIDQSRFEVPLFDLKGYRSQKKIGKPMGQDIEMEKMHDSDDEHEDSEAFDAAADDNFDEYDVEQQKVDESRFLQKRFEFEVDYMKKLRVWEASFFIHTSENLENTPQEFFYVIEFGHVNPERNYEGTLKRMMVYTAATLLKPGEVKVLTFPIIVWPKKILYISYSELEMFQISIKLWTIGTFTFNQLLASVKLTLKEVLENDPETHLMFKKHLPAPLGKDGKPRKDLNQKSFEVHRSRVTLQLQEIFDFDISLENWSFIPNKKLPIEIKKAPKFLRLKVPLNNDITSGMSSRKTMITPYSTGGYWKSVCEFVFTGTRCQLRNAYIIVEVLAYLKFGPSVIGAAMISLASVESYPLVKTIIKRITIDIYKIVGGEIIGNVFCYSKSTGQPSENIRSRPSQVASGAALVSQLNLSERYLVFRLFKCDNLAAADGVTGTSDPIVKVTWDGVVNTSSVREKTRRPVYNQNLYFPVRILDQRELLIPSFRRKCLPIDLLCKGPLKIEVWNRSDTSSILLGSGEVNLNKMYTLGKEDFRCLAEGLVDKRSRRADGKPNFDQEGDRAENDDNIFVNNTLYTLPYNTLVLNMNMLLQSKGFGKSVIKPSIHFEMFFIPPFPPDVVIPAPPSTKAISSIWKQLGNRWNRDFHKWKGIYKQWFSSAPDKRNFNVLQRHPQTEEIFPLCSYISPIAVPNLISNEGSLLHWINNFMYITLESQIKPPGKIPELTPPNLFLLSKKGSIGDHVLMLCSCLLGIGFDAYVCKGTIENGTLEHMWVMTRHRFGHVQFWEVTNKQRYVLPYRYGIDPYYSMRNPFQQNAEVMPSVNNDNNDVEVPDDSSRVEMFEKEREYYNGLYLQQWFEWLKQTGQVKYVETHTNENMGIDIWGEFLVPDIKIDPKEVEYNNPVEEDEEDIGNRKSDKIKFQNTNLDIIKKVITEYIKNIPIVPDKRFLTPELISYVPYSTIELVFNNRQVWGNLGNHHPALITYDLNNPYKWRTFCGSKPENIFQDLIIEPPLQGRAVEKLEESISVSIEENIILNRQKLGKDTLFDRSSELGDRISAYLTLLEFKLSLDPLYDPGPPDNHTAWSALKTKEMIIKEEKEMKEKQEKEQKKILKMKKKSNFEDMVVTRKITPGSEGNYSGQDPQVDFFNANFYGNLENKAESNSNHNKTNDNLVPQCYTNMAINASYNSNNQNTAGRDFKSEFPSLQYNQNSQLSTTNINNQNINMNNFGNNSHQFVKNPVNMSANPNKMSSYHSFFDNSDTIHTNENKTQALTKSLKGDQKFNVSNIPPNIHSGANIISKSTSNENNSSSFFLGEVPSKKNDSETDIKKSMENEIIDLEEKKLLENEKEDLEKLENDVKYWNALVDDEMADNLEIEPELPEEGVNLSKIGMKAKISNWKKPEKENDKGKKDSQKENIPEQESGSKTTTREDEKSKNNSQAKPESEDTEDEDEDEDIEPPPWRKLNRPLKYINDQISKWNWYYRMEQLYYDWQAINFPTFPMSTFTGFPIHFSTADPNDVRSFIVGSKRFRIFIELPQDEVSSFFYLSKSISTCWRNIVNLGIFRGAHSVDELNKNIPNSVELNLFPESIQANRIYEKNDFEKKFKTKEKNNVNLSRGSRTNELHKFSKYWLKKLGIPKEVPPSAWCSEDGVTVGIPITKNVSKILNEKIKSINDREVPVITEDFLDNFFEQNYNGQLYSKGLSISCSGKAVISNSFYEISGNKKIDSLMLNFPKNKDCEFVYEFSTDKYRYRVYKIDPFDQRLWIEEKDQVKNRNKINSNMNSSNVRNVRTVDWDSRSKNNLNDEIDLPSALSIISVCISKKSDDSEEFDEYHSQCYSNARWYKSVRGRLLYRSESGKLQGKIVGDGKYLIDNDLRDSSMFGMLLSSIFTAGVKNNINVPNDEDEHIFFNKLDVKDNGENTDYIRKIYLWPSYCEYKTNLNQENDNQSVNTNKKTGIRIIENEFEKMSKIDNFNIIVKNGCPVQGVKLNILVNIETLLIFSLSDEKWNFLPNISNQNITMRCAIKLYTQKQSLESQGCLPPKLNDSNTNKNSYINSEPKKRWTDFNREFNHKIEREEIKVNHKEWSERKWGDYFNTPTRRMLMEGQWSFDPNSRLDKAEVINIQPNTVGLRSEITGKSILNTPKIGRESISGGSGNKSYLLFNKENAESLNSQNLQTNFPESLGNGENDQLVSKSDSNLYNRRLPSEPMIHSVFQNILWRDWLIRYAPLVGNNGNFVRVGSNFAFAFLGESYVEEAATLGFSYDRAILSYLSGKRLAQLGRFLTFGYTQGLYGVRVDRSSTINAWGVDLQARYFISSTLVSFGLREYAQHISVREIGLSLRHSFSQKEVIVGQQFSTEAIASFKTLFVDVATNVKNKSYGVAFGLRGYQFTVVRNFSTRTTDFLGNWGNGWQILLSSTFPGKDDPTIVTRAGAGRLGRSFVLAGAGIGRDMVPIVSFQTQLDDVGVILEFSPSVNERIFAYGIEINHFAYFWESIFSAERVPVPIVLGIEPKELSNAVFG</sequence>
<accession>A0A2P4Z6I5</accession>
<evidence type="ECO:0000256" key="2">
    <source>
        <dbReference type="SAM" id="MobiDB-lite"/>
    </source>
</evidence>
<gene>
    <name evidence="4" type="ORF">CmeUKMEL1_18585</name>
</gene>
<dbReference type="Gene3D" id="2.60.40.150">
    <property type="entry name" value="C2 domain"/>
    <property type="match status" value="1"/>
</dbReference>
<feature type="compositionally biased region" description="Basic and acidic residues" evidence="2">
    <location>
        <begin position="1355"/>
        <end position="1364"/>
    </location>
</feature>
<evidence type="ECO:0000313" key="5">
    <source>
        <dbReference type="Proteomes" id="UP000236928"/>
    </source>
</evidence>
<evidence type="ECO:0000313" key="4">
    <source>
        <dbReference type="EMBL" id="POM85671.1"/>
    </source>
</evidence>
<keyword evidence="5" id="KW-1185">Reference proteome</keyword>
<dbReference type="SUPFAM" id="SSF49562">
    <property type="entry name" value="C2 domain (Calcium/lipid-binding domain, CaLB)"/>
    <property type="match status" value="1"/>
</dbReference>
<dbReference type="VEuPathDB" id="CryptoDB:CmeUKMEL1_18585"/>
<dbReference type="Proteomes" id="UP000236928">
    <property type="component" value="Unassembled WGS sequence"/>
</dbReference>
<feature type="coiled-coil region" evidence="1">
    <location>
        <begin position="1124"/>
        <end position="1155"/>
    </location>
</feature>
<dbReference type="PANTHER" id="PTHR46436">
    <property type="entry name" value="CENTROSOMAL PROTEIN OF 76 KDA"/>
    <property type="match status" value="1"/>
</dbReference>
<feature type="domain" description="C2" evidence="3">
    <location>
        <begin position="427"/>
        <end position="577"/>
    </location>
</feature>
<dbReference type="OrthoDB" id="5527234at2759"/>
<dbReference type="PROSITE" id="PS50004">
    <property type="entry name" value="C2"/>
    <property type="match status" value="1"/>
</dbReference>
<evidence type="ECO:0000259" key="3">
    <source>
        <dbReference type="PROSITE" id="PS50004"/>
    </source>
</evidence>
<feature type="region of interest" description="Disordered" evidence="2">
    <location>
        <begin position="1435"/>
        <end position="1501"/>
    </location>
</feature>
<feature type="compositionally biased region" description="Acidic residues" evidence="2">
    <location>
        <begin position="1483"/>
        <end position="1495"/>
    </location>
</feature>
<keyword evidence="1" id="KW-0175">Coiled coil</keyword>
<organism evidence="4 5">
    <name type="scientific">Cryptosporidium meleagridis</name>
    <dbReference type="NCBI Taxonomy" id="93969"/>
    <lineage>
        <taxon>Eukaryota</taxon>
        <taxon>Sar</taxon>
        <taxon>Alveolata</taxon>
        <taxon>Apicomplexa</taxon>
        <taxon>Conoidasida</taxon>
        <taxon>Coccidia</taxon>
        <taxon>Eucoccidiorida</taxon>
        <taxon>Eimeriorina</taxon>
        <taxon>Cryptosporidiidae</taxon>
        <taxon>Cryptosporidium</taxon>
    </lineage>
</organism>
<evidence type="ECO:0000256" key="1">
    <source>
        <dbReference type="SAM" id="Coils"/>
    </source>
</evidence>
<comment type="caution">
    <text evidence="4">The sequence shown here is derived from an EMBL/GenBank/DDBJ whole genome shotgun (WGS) entry which is preliminary data.</text>
</comment>
<feature type="region of interest" description="Disordered" evidence="2">
    <location>
        <begin position="1340"/>
        <end position="1364"/>
    </location>
</feature>